<feature type="transmembrane region" description="Helical" evidence="1">
    <location>
        <begin position="125"/>
        <end position="146"/>
    </location>
</feature>
<gene>
    <name evidence="2" type="ORF">TCIL3000_11_2860</name>
</gene>
<keyword evidence="1" id="KW-0472">Membrane</keyword>
<reference evidence="2" key="1">
    <citation type="journal article" date="2012" name="Proc. Natl. Acad. Sci. U.S.A.">
        <title>Antigenic diversity is generated by distinct evolutionary mechanisms in African trypanosome species.</title>
        <authorList>
            <person name="Jackson A.P."/>
            <person name="Berry A."/>
            <person name="Aslett M."/>
            <person name="Allison H.C."/>
            <person name="Burton P."/>
            <person name="Vavrova-Anderson J."/>
            <person name="Brown R."/>
            <person name="Browne H."/>
            <person name="Corton N."/>
            <person name="Hauser H."/>
            <person name="Gamble J."/>
            <person name="Gilderthorp R."/>
            <person name="Marcello L."/>
            <person name="McQuillan J."/>
            <person name="Otto T.D."/>
            <person name="Quail M.A."/>
            <person name="Sanders M.J."/>
            <person name="van Tonder A."/>
            <person name="Ginger M.L."/>
            <person name="Field M.C."/>
            <person name="Barry J.D."/>
            <person name="Hertz-Fowler C."/>
            <person name="Berriman M."/>
        </authorList>
    </citation>
    <scope>NUCLEOTIDE SEQUENCE</scope>
    <source>
        <strain evidence="2">IL3000</strain>
    </source>
</reference>
<dbReference type="VEuPathDB" id="TriTrypDB:TcIL3000.11.2860"/>
<evidence type="ECO:0000313" key="2">
    <source>
        <dbReference type="EMBL" id="CCC94892.1"/>
    </source>
</evidence>
<organism evidence="2">
    <name type="scientific">Trypanosoma congolense (strain IL3000)</name>
    <dbReference type="NCBI Taxonomy" id="1068625"/>
    <lineage>
        <taxon>Eukaryota</taxon>
        <taxon>Discoba</taxon>
        <taxon>Euglenozoa</taxon>
        <taxon>Kinetoplastea</taxon>
        <taxon>Metakinetoplastina</taxon>
        <taxon>Trypanosomatida</taxon>
        <taxon>Trypanosomatidae</taxon>
        <taxon>Trypanosoma</taxon>
        <taxon>Nannomonas</taxon>
    </lineage>
</organism>
<feature type="transmembrane region" description="Helical" evidence="1">
    <location>
        <begin position="152"/>
        <end position="171"/>
    </location>
</feature>
<dbReference type="EMBL" id="HE575324">
    <property type="protein sequence ID" value="CCC94892.1"/>
    <property type="molecule type" value="Genomic_DNA"/>
</dbReference>
<dbReference type="AlphaFoldDB" id="G0UZS3"/>
<keyword evidence="1" id="KW-1133">Transmembrane helix</keyword>
<accession>G0UZS3</accession>
<name>G0UZS3_TRYCI</name>
<proteinExistence type="predicted"/>
<protein>
    <submittedName>
        <fullName evidence="2">Uncharacterized protein TCIL3000_11_2860</fullName>
    </submittedName>
</protein>
<keyword evidence="1" id="KW-0812">Transmembrane</keyword>
<evidence type="ECO:0000256" key="1">
    <source>
        <dbReference type="SAM" id="Phobius"/>
    </source>
</evidence>
<sequence>MMGCCQRRSSVILMGTSSLWYSAGSGFSTFRPPLPLEQLQVAVGEWRRVDEEDPYLDAPRSSKHMGWRCFCPTFDYCSLAVLLALHTFTVELPLYWTAVEQAHLSVFVDFLCVPLHAYKTSVSPYLFVLFVFFLKSITIIFIFYFFFLLPSVVPTFCFNLLFFSNFFFFHFTHAHTHVYIHTCINMCMTSHAFGYKGV</sequence>